<keyword evidence="2" id="KW-1185">Reference proteome</keyword>
<accession>A0ABX1P3V4</accession>
<protein>
    <recommendedName>
        <fullName evidence="3">Transposase</fullName>
    </recommendedName>
</protein>
<sequence>MTLCAILKKNKCEKSAAIGRWAHKGRERGIAVTLESGFKAMTTTNDKSKQQQVRRIIELGHIKILE</sequence>
<gene>
    <name evidence="1" type="ORF">DP116_06050</name>
</gene>
<comment type="caution">
    <text evidence="1">The sequence shown here is derived from an EMBL/GenBank/DDBJ whole genome shotgun (WGS) entry which is preliminary data.</text>
</comment>
<evidence type="ECO:0000313" key="2">
    <source>
        <dbReference type="Proteomes" id="UP000718564"/>
    </source>
</evidence>
<evidence type="ECO:0000313" key="1">
    <source>
        <dbReference type="EMBL" id="NMG19030.1"/>
    </source>
</evidence>
<organism evidence="1 2">
    <name type="scientific">Brasilonema bromeliae SPC951</name>
    <dbReference type="NCBI Taxonomy" id="385972"/>
    <lineage>
        <taxon>Bacteria</taxon>
        <taxon>Bacillati</taxon>
        <taxon>Cyanobacteriota</taxon>
        <taxon>Cyanophyceae</taxon>
        <taxon>Nostocales</taxon>
        <taxon>Scytonemataceae</taxon>
        <taxon>Brasilonema</taxon>
        <taxon>Bromeliae group (in: Brasilonema)</taxon>
    </lineage>
</organism>
<name>A0ABX1P3V4_9CYAN</name>
<reference evidence="1 2" key="1">
    <citation type="submission" date="2018-06" db="EMBL/GenBank/DDBJ databases">
        <title>Comparative genomics of Brasilonema spp. strains.</title>
        <authorList>
            <person name="Alvarenga D.O."/>
            <person name="Fiore M.F."/>
            <person name="Varani A.M."/>
        </authorList>
    </citation>
    <scope>NUCLEOTIDE SEQUENCE [LARGE SCALE GENOMIC DNA]</scope>
    <source>
        <strain evidence="1 2">SPC951</strain>
    </source>
</reference>
<dbReference type="Proteomes" id="UP000718564">
    <property type="component" value="Unassembled WGS sequence"/>
</dbReference>
<proteinExistence type="predicted"/>
<evidence type="ECO:0008006" key="3">
    <source>
        <dbReference type="Google" id="ProtNLM"/>
    </source>
</evidence>
<dbReference type="EMBL" id="QMEB01000029">
    <property type="protein sequence ID" value="NMG19030.1"/>
    <property type="molecule type" value="Genomic_DNA"/>
</dbReference>